<feature type="compositionally biased region" description="Polar residues" evidence="1">
    <location>
        <begin position="96"/>
        <end position="105"/>
    </location>
</feature>
<dbReference type="AlphaFoldDB" id="A0A9P9D233"/>
<organism evidence="2 3">
    <name type="scientific">Dactylonectria estremocensis</name>
    <dbReference type="NCBI Taxonomy" id="1079267"/>
    <lineage>
        <taxon>Eukaryota</taxon>
        <taxon>Fungi</taxon>
        <taxon>Dikarya</taxon>
        <taxon>Ascomycota</taxon>
        <taxon>Pezizomycotina</taxon>
        <taxon>Sordariomycetes</taxon>
        <taxon>Hypocreomycetidae</taxon>
        <taxon>Hypocreales</taxon>
        <taxon>Nectriaceae</taxon>
        <taxon>Dactylonectria</taxon>
    </lineage>
</organism>
<name>A0A9P9D233_9HYPO</name>
<dbReference type="EMBL" id="JAGMUU010000058">
    <property type="protein sequence ID" value="KAH7111026.1"/>
    <property type="molecule type" value="Genomic_DNA"/>
</dbReference>
<evidence type="ECO:0000313" key="2">
    <source>
        <dbReference type="EMBL" id="KAH7111026.1"/>
    </source>
</evidence>
<accession>A0A9P9D233</accession>
<gene>
    <name evidence="2" type="ORF">B0J13DRAFT_660246</name>
</gene>
<evidence type="ECO:0000256" key="1">
    <source>
        <dbReference type="SAM" id="MobiDB-lite"/>
    </source>
</evidence>
<feature type="region of interest" description="Disordered" evidence="1">
    <location>
        <begin position="73"/>
        <end position="169"/>
    </location>
</feature>
<keyword evidence="3" id="KW-1185">Reference proteome</keyword>
<dbReference type="OrthoDB" id="10290472at2759"/>
<feature type="compositionally biased region" description="Basic and acidic residues" evidence="1">
    <location>
        <begin position="109"/>
        <end position="123"/>
    </location>
</feature>
<dbReference type="Proteomes" id="UP000717696">
    <property type="component" value="Unassembled WGS sequence"/>
</dbReference>
<reference evidence="2" key="1">
    <citation type="journal article" date="2021" name="Nat. Commun.">
        <title>Genetic determinants of endophytism in the Arabidopsis root mycobiome.</title>
        <authorList>
            <person name="Mesny F."/>
            <person name="Miyauchi S."/>
            <person name="Thiergart T."/>
            <person name="Pickel B."/>
            <person name="Atanasova L."/>
            <person name="Karlsson M."/>
            <person name="Huettel B."/>
            <person name="Barry K.W."/>
            <person name="Haridas S."/>
            <person name="Chen C."/>
            <person name="Bauer D."/>
            <person name="Andreopoulos W."/>
            <person name="Pangilinan J."/>
            <person name="LaButti K."/>
            <person name="Riley R."/>
            <person name="Lipzen A."/>
            <person name="Clum A."/>
            <person name="Drula E."/>
            <person name="Henrissat B."/>
            <person name="Kohler A."/>
            <person name="Grigoriev I.V."/>
            <person name="Martin F.M."/>
            <person name="Hacquard S."/>
        </authorList>
    </citation>
    <scope>NUCLEOTIDE SEQUENCE</scope>
    <source>
        <strain evidence="2">MPI-CAGE-AT-0021</strain>
    </source>
</reference>
<sequence>MDSSLSALLERLRGQTPGSTVSSLGLKTYNDIFGAANSNTNVTPREAHSTVQPSICDRVSDVQPVGLALWKSHSTVQPSASGDIPETVPIDPALEGSQSTGQSSKPGGRKLDDSATTREHDADTSASKKKRETARFSCTKAERCSRRKSGAGTSAKCIPSRHQYSNTGT</sequence>
<proteinExistence type="predicted"/>
<comment type="caution">
    <text evidence="2">The sequence shown here is derived from an EMBL/GenBank/DDBJ whole genome shotgun (WGS) entry which is preliminary data.</text>
</comment>
<evidence type="ECO:0000313" key="3">
    <source>
        <dbReference type="Proteomes" id="UP000717696"/>
    </source>
</evidence>
<protein>
    <submittedName>
        <fullName evidence="2">Uncharacterized protein</fullName>
    </submittedName>
</protein>